<accession>A0A4Q2D134</accession>
<dbReference type="Proteomes" id="UP000290288">
    <property type="component" value="Unassembled WGS sequence"/>
</dbReference>
<sequence length="82" mass="8549">MSDRSAPSQENLSGPGVADGHDPSPMGVKIYNNCMVNNVGRVDNANFGDNHGNIKGGSDSPQPAASSQFDSDTGELLQHQHA</sequence>
<feature type="compositionally biased region" description="Polar residues" evidence="1">
    <location>
        <begin position="59"/>
        <end position="71"/>
    </location>
</feature>
<keyword evidence="3" id="KW-1185">Reference proteome</keyword>
<dbReference type="EMBL" id="SDEE01001384">
    <property type="protein sequence ID" value="RXW12146.1"/>
    <property type="molecule type" value="Genomic_DNA"/>
</dbReference>
<reference evidence="2 3" key="1">
    <citation type="submission" date="2019-01" db="EMBL/GenBank/DDBJ databases">
        <title>Draft genome sequence of Psathyrella aberdarensis IHI B618.</title>
        <authorList>
            <person name="Buettner E."/>
            <person name="Kellner H."/>
        </authorList>
    </citation>
    <scope>NUCLEOTIDE SEQUENCE [LARGE SCALE GENOMIC DNA]</scope>
    <source>
        <strain evidence="2 3">IHI B618</strain>
    </source>
</reference>
<evidence type="ECO:0000313" key="3">
    <source>
        <dbReference type="Proteomes" id="UP000290288"/>
    </source>
</evidence>
<dbReference type="AlphaFoldDB" id="A0A4Q2D134"/>
<evidence type="ECO:0000313" key="2">
    <source>
        <dbReference type="EMBL" id="RXW12146.1"/>
    </source>
</evidence>
<feature type="region of interest" description="Disordered" evidence="1">
    <location>
        <begin position="1"/>
        <end position="82"/>
    </location>
</feature>
<protein>
    <submittedName>
        <fullName evidence="2">Uncharacterized protein</fullName>
    </submittedName>
</protein>
<name>A0A4Q2D134_9AGAR</name>
<feature type="compositionally biased region" description="Polar residues" evidence="1">
    <location>
        <begin position="1"/>
        <end position="12"/>
    </location>
</feature>
<comment type="caution">
    <text evidence="2">The sequence shown here is derived from an EMBL/GenBank/DDBJ whole genome shotgun (WGS) entry which is preliminary data.</text>
</comment>
<proteinExistence type="predicted"/>
<gene>
    <name evidence="2" type="ORF">EST38_g13709</name>
</gene>
<evidence type="ECO:0000256" key="1">
    <source>
        <dbReference type="SAM" id="MobiDB-lite"/>
    </source>
</evidence>
<organism evidence="2 3">
    <name type="scientific">Candolleomyces aberdarensis</name>
    <dbReference type="NCBI Taxonomy" id="2316362"/>
    <lineage>
        <taxon>Eukaryota</taxon>
        <taxon>Fungi</taxon>
        <taxon>Dikarya</taxon>
        <taxon>Basidiomycota</taxon>
        <taxon>Agaricomycotina</taxon>
        <taxon>Agaricomycetes</taxon>
        <taxon>Agaricomycetidae</taxon>
        <taxon>Agaricales</taxon>
        <taxon>Agaricineae</taxon>
        <taxon>Psathyrellaceae</taxon>
        <taxon>Candolleomyces</taxon>
    </lineage>
</organism>